<evidence type="ECO:0000256" key="1">
    <source>
        <dbReference type="SAM" id="SignalP"/>
    </source>
</evidence>
<dbReference type="Proteomes" id="UP000275719">
    <property type="component" value="Unassembled WGS sequence"/>
</dbReference>
<sequence length="173" mass="19353">MKKMLAIATLAILASCNSTKGVVSTNWLGKTVTIKSVCPENGVCTATREPGIALKEDTNSKGVPKMVANEETILIKYEFDRKKADGSYADDFHKEEIFIEIPAKTFKKEYVNEQLQEVKLTFGRHCYCKGSAGYFKITEGTLKIDNSENKTKVKLNFKAPVPQLFENVEFTVE</sequence>
<evidence type="ECO:0000313" key="3">
    <source>
        <dbReference type="Proteomes" id="UP000275719"/>
    </source>
</evidence>
<name>A0A3P3W2M4_9FLAO</name>
<protein>
    <recommendedName>
        <fullName evidence="4">Lipoprotein</fullName>
    </recommendedName>
</protein>
<keyword evidence="1" id="KW-0732">Signal</keyword>
<evidence type="ECO:0008006" key="4">
    <source>
        <dbReference type="Google" id="ProtNLM"/>
    </source>
</evidence>
<accession>A0A3P3W2M4</accession>
<evidence type="ECO:0000313" key="2">
    <source>
        <dbReference type="EMBL" id="RRJ89014.1"/>
    </source>
</evidence>
<proteinExistence type="predicted"/>
<feature type="chain" id="PRO_5018037952" description="Lipoprotein" evidence="1">
    <location>
        <begin position="21"/>
        <end position="173"/>
    </location>
</feature>
<dbReference type="PROSITE" id="PS51257">
    <property type="entry name" value="PROKAR_LIPOPROTEIN"/>
    <property type="match status" value="1"/>
</dbReference>
<dbReference type="AlphaFoldDB" id="A0A3P3W2M4"/>
<dbReference type="RefSeq" id="WP_125019826.1">
    <property type="nucleotide sequence ID" value="NZ_RQVQ01000035.1"/>
</dbReference>
<organism evidence="2 3">
    <name type="scientific">Paenimyroides tangerinum</name>
    <dbReference type="NCBI Taxonomy" id="2488728"/>
    <lineage>
        <taxon>Bacteria</taxon>
        <taxon>Pseudomonadati</taxon>
        <taxon>Bacteroidota</taxon>
        <taxon>Flavobacteriia</taxon>
        <taxon>Flavobacteriales</taxon>
        <taxon>Flavobacteriaceae</taxon>
        <taxon>Paenimyroides</taxon>
    </lineage>
</organism>
<reference evidence="2 3" key="1">
    <citation type="submission" date="2018-11" db="EMBL/GenBank/DDBJ databases">
        <title>Flavobacterium sp. nov., YIM 102701-2 draft genome.</title>
        <authorList>
            <person name="Li G."/>
            <person name="Jiang Y."/>
        </authorList>
    </citation>
    <scope>NUCLEOTIDE SEQUENCE [LARGE SCALE GENOMIC DNA]</scope>
    <source>
        <strain evidence="2 3">YIM 102701-2</strain>
    </source>
</reference>
<comment type="caution">
    <text evidence="2">The sequence shown here is derived from an EMBL/GenBank/DDBJ whole genome shotgun (WGS) entry which is preliminary data.</text>
</comment>
<dbReference type="EMBL" id="RQVQ01000035">
    <property type="protein sequence ID" value="RRJ89014.1"/>
    <property type="molecule type" value="Genomic_DNA"/>
</dbReference>
<feature type="signal peptide" evidence="1">
    <location>
        <begin position="1"/>
        <end position="20"/>
    </location>
</feature>
<keyword evidence="3" id="KW-1185">Reference proteome</keyword>
<gene>
    <name evidence="2" type="ORF">EG240_13015</name>
</gene>
<dbReference type="OrthoDB" id="1447646at2"/>